<comment type="caution">
    <text evidence="1">The sequence shown here is derived from an EMBL/GenBank/DDBJ whole genome shotgun (WGS) entry which is preliminary data.</text>
</comment>
<accession>A0ABD1MXL8</accession>
<dbReference type="Proteomes" id="UP001603857">
    <property type="component" value="Unassembled WGS sequence"/>
</dbReference>
<proteinExistence type="predicted"/>
<sequence length="335" mass="35559">MVDIDLALAHRIAAEGKRVAAKGKRFAVEAWNAMRQDSSSLRFILALLIATHIARVLERQLTASLALQKPVLGRATRSFMRLTKIIWEVSRFRDGEGSVGLGLGLGKPRLKVAVGGSVDTSLNGSSCALLPTTTLFEGGHDVWDVLYAAAGQVARMKINEASSKMDFHNRRVLDVLGAEDSLKMKGFRSSDSHKFPRLFSSSLLLLSFPLLFSFSVHCPTAAAGLGRGPLPRAAHRLLGGGGDGNPVEEVRLLWVVVDPGEARDGRFERAVEVRRHWLSGEVEARWGGMVGFYLGGGGGGGYIARGGGKRVASRGECVAGGGGGGCVPGVAVGEF</sequence>
<gene>
    <name evidence="1" type="ORF">Fmac_008526</name>
</gene>
<name>A0ABD1MXL8_9FABA</name>
<dbReference type="AlphaFoldDB" id="A0ABD1MXL8"/>
<keyword evidence="2" id="KW-1185">Reference proteome</keyword>
<evidence type="ECO:0000313" key="1">
    <source>
        <dbReference type="EMBL" id="KAL2340586.1"/>
    </source>
</evidence>
<dbReference type="EMBL" id="JBGMDY010000003">
    <property type="protein sequence ID" value="KAL2340586.1"/>
    <property type="molecule type" value="Genomic_DNA"/>
</dbReference>
<protein>
    <submittedName>
        <fullName evidence="1">Uncharacterized protein</fullName>
    </submittedName>
</protein>
<evidence type="ECO:0000313" key="2">
    <source>
        <dbReference type="Proteomes" id="UP001603857"/>
    </source>
</evidence>
<reference evidence="1 2" key="1">
    <citation type="submission" date="2024-08" db="EMBL/GenBank/DDBJ databases">
        <title>Insights into the chromosomal genome structure of Flemingia macrophylla.</title>
        <authorList>
            <person name="Ding Y."/>
            <person name="Zhao Y."/>
            <person name="Bi W."/>
            <person name="Wu M."/>
            <person name="Zhao G."/>
            <person name="Gong Y."/>
            <person name="Li W."/>
            <person name="Zhang P."/>
        </authorList>
    </citation>
    <scope>NUCLEOTIDE SEQUENCE [LARGE SCALE GENOMIC DNA]</scope>
    <source>
        <strain evidence="1">DYQJB</strain>
        <tissue evidence="1">Leaf</tissue>
    </source>
</reference>
<organism evidence="1 2">
    <name type="scientific">Flemingia macrophylla</name>
    <dbReference type="NCBI Taxonomy" id="520843"/>
    <lineage>
        <taxon>Eukaryota</taxon>
        <taxon>Viridiplantae</taxon>
        <taxon>Streptophyta</taxon>
        <taxon>Embryophyta</taxon>
        <taxon>Tracheophyta</taxon>
        <taxon>Spermatophyta</taxon>
        <taxon>Magnoliopsida</taxon>
        <taxon>eudicotyledons</taxon>
        <taxon>Gunneridae</taxon>
        <taxon>Pentapetalae</taxon>
        <taxon>rosids</taxon>
        <taxon>fabids</taxon>
        <taxon>Fabales</taxon>
        <taxon>Fabaceae</taxon>
        <taxon>Papilionoideae</taxon>
        <taxon>50 kb inversion clade</taxon>
        <taxon>NPAAA clade</taxon>
        <taxon>indigoferoid/millettioid clade</taxon>
        <taxon>Phaseoleae</taxon>
        <taxon>Flemingia</taxon>
    </lineage>
</organism>